<sequence length="101" mass="11083">MQWLSQYGIWILLAAFVLMSLRRGGMGCGMGGHRHGHHGQAGGDSSVKDPVTGNPVDTRTALTSMHQGSRYWFESETSRARFEQNPGQFVGTHTHRHGGCC</sequence>
<evidence type="ECO:0000313" key="4">
    <source>
        <dbReference type="Proteomes" id="UP000295611"/>
    </source>
</evidence>
<dbReference type="EMBL" id="SNZP01000009">
    <property type="protein sequence ID" value="TDR77839.1"/>
    <property type="molecule type" value="Genomic_DNA"/>
</dbReference>
<accession>A0A4R7B282</accession>
<dbReference type="RefSeq" id="WP_133681516.1">
    <property type="nucleotide sequence ID" value="NZ_SNZP01000009.1"/>
</dbReference>
<protein>
    <submittedName>
        <fullName evidence="3">YHS domain-containing protein</fullName>
    </submittedName>
</protein>
<dbReference type="Proteomes" id="UP000295611">
    <property type="component" value="Unassembled WGS sequence"/>
</dbReference>
<feature type="transmembrane region" description="Helical" evidence="2">
    <location>
        <begin position="6"/>
        <end position="24"/>
    </location>
</feature>
<dbReference type="OrthoDB" id="9153699at2"/>
<keyword evidence="2" id="KW-0812">Transmembrane</keyword>
<evidence type="ECO:0000313" key="3">
    <source>
        <dbReference type="EMBL" id="TDR77839.1"/>
    </source>
</evidence>
<evidence type="ECO:0000256" key="2">
    <source>
        <dbReference type="SAM" id="Phobius"/>
    </source>
</evidence>
<comment type="caution">
    <text evidence="3">The sequence shown here is derived from an EMBL/GenBank/DDBJ whole genome shotgun (WGS) entry which is preliminary data.</text>
</comment>
<keyword evidence="2" id="KW-0472">Membrane</keyword>
<gene>
    <name evidence="3" type="ORF">DFP86_10979</name>
</gene>
<organism evidence="3 4">
    <name type="scientific">Paludibacterium purpuratum</name>
    <dbReference type="NCBI Taxonomy" id="1144873"/>
    <lineage>
        <taxon>Bacteria</taxon>
        <taxon>Pseudomonadati</taxon>
        <taxon>Pseudomonadota</taxon>
        <taxon>Betaproteobacteria</taxon>
        <taxon>Neisseriales</taxon>
        <taxon>Chromobacteriaceae</taxon>
        <taxon>Paludibacterium</taxon>
    </lineage>
</organism>
<keyword evidence="4" id="KW-1185">Reference proteome</keyword>
<feature type="region of interest" description="Disordered" evidence="1">
    <location>
        <begin position="32"/>
        <end position="58"/>
    </location>
</feature>
<name>A0A4R7B282_9NEIS</name>
<proteinExistence type="predicted"/>
<evidence type="ECO:0000256" key="1">
    <source>
        <dbReference type="SAM" id="MobiDB-lite"/>
    </source>
</evidence>
<dbReference type="AlphaFoldDB" id="A0A4R7B282"/>
<keyword evidence="2" id="KW-1133">Transmembrane helix</keyword>
<reference evidence="3 4" key="1">
    <citation type="submission" date="2019-03" db="EMBL/GenBank/DDBJ databases">
        <title>Genomic Encyclopedia of Type Strains, Phase III (KMG-III): the genomes of soil and plant-associated and newly described type strains.</title>
        <authorList>
            <person name="Whitman W."/>
        </authorList>
    </citation>
    <scope>NUCLEOTIDE SEQUENCE [LARGE SCALE GENOMIC DNA]</scope>
    <source>
        <strain evidence="3 4">CECT 8976</strain>
    </source>
</reference>